<dbReference type="GO" id="GO:0071011">
    <property type="term" value="C:precatalytic spliceosome"/>
    <property type="evidence" value="ECO:0007669"/>
    <property type="project" value="TreeGrafter"/>
</dbReference>
<evidence type="ECO:0000313" key="9">
    <source>
        <dbReference type="Proteomes" id="UP000006591"/>
    </source>
</evidence>
<feature type="domain" description="Pre-mRNA-splicing factor Syf1/CRNKL1-like C-terminal HAT-repeats" evidence="7">
    <location>
        <begin position="106"/>
        <end position="216"/>
    </location>
</feature>
<dbReference type="FunFam" id="1.25.40.10:FF:001133">
    <property type="entry name" value="Crooked neck protein, putative"/>
    <property type="match status" value="1"/>
</dbReference>
<dbReference type="FunFam" id="1.25.40.10:FF:000072">
    <property type="entry name" value="Crooked neck-like protein 1"/>
    <property type="match status" value="1"/>
</dbReference>
<keyword evidence="5" id="KW-0508">mRNA splicing</keyword>
<evidence type="ECO:0000256" key="2">
    <source>
        <dbReference type="ARBA" id="ARBA00008644"/>
    </source>
</evidence>
<dbReference type="GO" id="GO:0000974">
    <property type="term" value="C:Prp19 complex"/>
    <property type="evidence" value="ECO:0007669"/>
    <property type="project" value="TreeGrafter"/>
</dbReference>
<dbReference type="EnsemblPlants" id="ONIVA10G05550.1">
    <property type="protein sequence ID" value="ONIVA10G05550.1"/>
    <property type="gene ID" value="ONIVA10G05550"/>
</dbReference>
<sequence>MLPTPRRVKNKAPAPVQLTAEHLIREARELHGDGSVTVCLPAESKKRRIVDADELAEHRLERRARFEAIVRRAGSGRGGCGDASSAWMRYARWEESPGGGGGDPARARSVYERALAGGAPAYRDHGVWIKYAQFEARGGRVGHTRNVLDRAVAILPRADRIWSEYLRMEDLLGATDNARVVFDRWTSWRPGADAWAAYAAFELRHGELDRARAVHERHVAALPCADAFILFAEFETKLKNLDRARRVYEHAGSLLAAAGDNDDTAVLLAAFADFEERCGEPDRARAIYQHALRGEPPEPRAEELREKLLSLEKRFGDRHGVEDSIVTKRRSQYERAVTTNPLCYDAWFDLIRLEESANAGDANRIRDLYRRAVANVPPAAAAAEKRHWRRYIYLWINYALFEELDAEDVARARGVYRECLRTIPHKKFSFSNICVMAAELEIRDKNLAAARRLLGNAIGVAPRPKLSRRYIEIELQLGNVGRCRILSQKFIEHAPSSSHVWRSYAALEKKLGETDRARSVYDLAVSQPALDAPELVWTDYIQFEIDAGELDRARQLYERLLGKTQHLNVWVSYAEFEATACSGGAAIAGNAAEKAERVRRCRAVFRRADEHFRGCADDPAMKEARAMLLQQWLAKEAAFGDLGEVEPVEKKTPRRVKRKRSLLADGNGGGGGCEEFFDYIFGDEEDTTAAAGFKLMKAAYEWKNSGHVITY</sequence>
<proteinExistence type="inferred from homology"/>
<dbReference type="PANTHER" id="PTHR11246">
    <property type="entry name" value="PRE-MRNA SPLICING FACTOR"/>
    <property type="match status" value="1"/>
</dbReference>
<dbReference type="InterPro" id="IPR011990">
    <property type="entry name" value="TPR-like_helical_dom_sf"/>
</dbReference>
<dbReference type="Gramene" id="ONIVA10G05550.1">
    <property type="protein sequence ID" value="ONIVA10G05550.1"/>
    <property type="gene ID" value="ONIVA10G05550"/>
</dbReference>
<dbReference type="HOGENOM" id="CLU_011554_1_0_1"/>
<dbReference type="eggNOG" id="KOG1915">
    <property type="taxonomic scope" value="Eukaryota"/>
</dbReference>
<accession>A0A0E0IQN8</accession>
<evidence type="ECO:0000256" key="5">
    <source>
        <dbReference type="ARBA" id="ARBA00023187"/>
    </source>
</evidence>
<evidence type="ECO:0000259" key="7">
    <source>
        <dbReference type="Pfam" id="PF23231"/>
    </source>
</evidence>
<dbReference type="GO" id="GO:0071014">
    <property type="term" value="C:post-mRNA release spliceosomal complex"/>
    <property type="evidence" value="ECO:0007669"/>
    <property type="project" value="TreeGrafter"/>
</dbReference>
<dbReference type="Proteomes" id="UP000006591">
    <property type="component" value="Chromosome 10"/>
</dbReference>
<dbReference type="Gene3D" id="1.25.40.10">
    <property type="entry name" value="Tetratricopeptide repeat domain"/>
    <property type="match status" value="3"/>
</dbReference>
<dbReference type="OMA" id="DASSAWM"/>
<keyword evidence="9" id="KW-1185">Reference proteome</keyword>
<dbReference type="AlphaFoldDB" id="A0A0E0IQN8"/>
<evidence type="ECO:0000256" key="1">
    <source>
        <dbReference type="ARBA" id="ARBA00004123"/>
    </source>
</evidence>
<keyword evidence="4" id="KW-0677">Repeat</keyword>
<organism evidence="8">
    <name type="scientific">Oryza nivara</name>
    <name type="common">Indian wild rice</name>
    <name type="synonym">Oryza sativa f. spontanea</name>
    <dbReference type="NCBI Taxonomy" id="4536"/>
    <lineage>
        <taxon>Eukaryota</taxon>
        <taxon>Viridiplantae</taxon>
        <taxon>Streptophyta</taxon>
        <taxon>Embryophyta</taxon>
        <taxon>Tracheophyta</taxon>
        <taxon>Spermatophyta</taxon>
        <taxon>Magnoliopsida</taxon>
        <taxon>Liliopsida</taxon>
        <taxon>Poales</taxon>
        <taxon>Poaceae</taxon>
        <taxon>BOP clade</taxon>
        <taxon>Oryzoideae</taxon>
        <taxon>Oryzeae</taxon>
        <taxon>Oryzinae</taxon>
        <taxon>Oryza</taxon>
    </lineage>
</organism>
<evidence type="ECO:0000313" key="8">
    <source>
        <dbReference type="EnsemblPlants" id="ONIVA10G05550.1"/>
    </source>
</evidence>
<dbReference type="PANTHER" id="PTHR11246:SF3">
    <property type="entry name" value="CROOKED NECK-LIKE PROTEIN 1"/>
    <property type="match status" value="1"/>
</dbReference>
<dbReference type="InterPro" id="IPR003107">
    <property type="entry name" value="HAT"/>
</dbReference>
<comment type="similarity">
    <text evidence="2">Belongs to the crooked-neck family.</text>
</comment>
<dbReference type="InterPro" id="IPR045075">
    <property type="entry name" value="Syf1-like"/>
</dbReference>
<name>A0A0E0IQN8_ORYNI</name>
<dbReference type="SUPFAM" id="SSF48452">
    <property type="entry name" value="TPR-like"/>
    <property type="match status" value="2"/>
</dbReference>
<reference evidence="8" key="1">
    <citation type="submission" date="2015-04" db="UniProtKB">
        <authorList>
            <consortium name="EnsemblPlants"/>
        </authorList>
    </citation>
    <scope>IDENTIFICATION</scope>
    <source>
        <strain evidence="8">SL10</strain>
    </source>
</reference>
<evidence type="ECO:0000256" key="4">
    <source>
        <dbReference type="ARBA" id="ARBA00022737"/>
    </source>
</evidence>
<keyword evidence="6" id="KW-0539">Nucleus</keyword>
<reference evidence="8" key="2">
    <citation type="submission" date="2018-04" db="EMBL/GenBank/DDBJ databases">
        <title>OnivRS2 (Oryza nivara Reference Sequence Version 2).</title>
        <authorList>
            <person name="Zhang J."/>
            <person name="Kudrna D."/>
            <person name="Lee S."/>
            <person name="Talag J."/>
            <person name="Rajasekar S."/>
            <person name="Welchert J."/>
            <person name="Hsing Y.-I."/>
            <person name="Wing R.A."/>
        </authorList>
    </citation>
    <scope>NUCLEOTIDE SEQUENCE [LARGE SCALE GENOMIC DNA]</scope>
</reference>
<dbReference type="STRING" id="4536.A0A0E0IQN8"/>
<evidence type="ECO:0000256" key="3">
    <source>
        <dbReference type="ARBA" id="ARBA00022664"/>
    </source>
</evidence>
<comment type="subcellular location">
    <subcellularLocation>
        <location evidence="1">Nucleus</location>
    </subcellularLocation>
</comment>
<dbReference type="InterPro" id="IPR055430">
    <property type="entry name" value="HAT_Syf1_CNRKL1_C"/>
</dbReference>
<dbReference type="Pfam" id="PF23240">
    <property type="entry name" value="HAT_PRP39_N"/>
    <property type="match status" value="1"/>
</dbReference>
<protein>
    <recommendedName>
        <fullName evidence="7">Pre-mRNA-splicing factor Syf1/CRNKL1-like C-terminal HAT-repeats domain-containing protein</fullName>
    </recommendedName>
</protein>
<dbReference type="SMART" id="SM00386">
    <property type="entry name" value="HAT"/>
    <property type="match status" value="14"/>
</dbReference>
<dbReference type="GO" id="GO:0000245">
    <property type="term" value="P:spliceosomal complex assembly"/>
    <property type="evidence" value="ECO:0007669"/>
    <property type="project" value="TreeGrafter"/>
</dbReference>
<evidence type="ECO:0000256" key="6">
    <source>
        <dbReference type="ARBA" id="ARBA00023242"/>
    </source>
</evidence>
<dbReference type="Pfam" id="PF23231">
    <property type="entry name" value="HAT_Syf1_CNRKL1_C"/>
    <property type="match status" value="1"/>
</dbReference>
<keyword evidence="3" id="KW-0507">mRNA processing</keyword>
<dbReference type="GO" id="GO:0071007">
    <property type="term" value="C:U2-type catalytic step 2 spliceosome"/>
    <property type="evidence" value="ECO:0007669"/>
    <property type="project" value="TreeGrafter"/>
</dbReference>